<keyword evidence="2" id="KW-0472">Membrane</keyword>
<proteinExistence type="predicted"/>
<sequence>MPESPETFAPTTTTTITISITTSNIIIIPGPGPGPDPGAPPAPQRGQHGVQHRLERVHAQRPLEDGGAAGRAEALALDQHVARPQRQQVGGCQAQGEGGEGGGGEFIVVTFFFNFFSISSFEFFAVWVWFLSAFGLVCFWWGWGPG</sequence>
<evidence type="ECO:0000313" key="3">
    <source>
        <dbReference type="EMBL" id="SPQ20436.1"/>
    </source>
</evidence>
<feature type="transmembrane region" description="Helical" evidence="2">
    <location>
        <begin position="123"/>
        <end position="143"/>
    </location>
</feature>
<dbReference type="AlphaFoldDB" id="A0A446BD40"/>
<dbReference type="EMBL" id="OUUZ01000004">
    <property type="protein sequence ID" value="SPQ20436.1"/>
    <property type="molecule type" value="Genomic_DNA"/>
</dbReference>
<protein>
    <submittedName>
        <fullName evidence="3">D9527749-d989-42dd-b576-4065be5240b7</fullName>
    </submittedName>
</protein>
<dbReference type="Proteomes" id="UP000289323">
    <property type="component" value="Unassembled WGS sequence"/>
</dbReference>
<evidence type="ECO:0000313" key="4">
    <source>
        <dbReference type="Proteomes" id="UP000289323"/>
    </source>
</evidence>
<feature type="compositionally biased region" description="Pro residues" evidence="1">
    <location>
        <begin position="30"/>
        <end position="43"/>
    </location>
</feature>
<evidence type="ECO:0000256" key="1">
    <source>
        <dbReference type="SAM" id="MobiDB-lite"/>
    </source>
</evidence>
<reference evidence="3 4" key="1">
    <citation type="submission" date="2018-04" db="EMBL/GenBank/DDBJ databases">
        <authorList>
            <person name="Huttner S."/>
            <person name="Dainat J."/>
        </authorList>
    </citation>
    <scope>NUCLEOTIDE SEQUENCE [LARGE SCALE GENOMIC DNA]</scope>
</reference>
<gene>
    <name evidence="3" type="ORF">TT172_LOCUS2855</name>
</gene>
<organism evidence="3 4">
    <name type="scientific">Thermothielavioides terrestris</name>
    <dbReference type="NCBI Taxonomy" id="2587410"/>
    <lineage>
        <taxon>Eukaryota</taxon>
        <taxon>Fungi</taxon>
        <taxon>Dikarya</taxon>
        <taxon>Ascomycota</taxon>
        <taxon>Pezizomycotina</taxon>
        <taxon>Sordariomycetes</taxon>
        <taxon>Sordariomycetidae</taxon>
        <taxon>Sordariales</taxon>
        <taxon>Chaetomiaceae</taxon>
        <taxon>Thermothielavioides</taxon>
    </lineage>
</organism>
<keyword evidence="2" id="KW-0812">Transmembrane</keyword>
<evidence type="ECO:0000256" key="2">
    <source>
        <dbReference type="SAM" id="Phobius"/>
    </source>
</evidence>
<name>A0A446BD40_9PEZI</name>
<accession>A0A446BD40</accession>
<keyword evidence="2" id="KW-1133">Transmembrane helix</keyword>
<feature type="region of interest" description="Disordered" evidence="1">
    <location>
        <begin position="27"/>
        <end position="52"/>
    </location>
</feature>